<keyword evidence="1" id="KW-0808">Transferase</keyword>
<evidence type="ECO:0000259" key="4">
    <source>
        <dbReference type="Pfam" id="PF00905"/>
    </source>
</evidence>
<feature type="domain" description="Glycosyl transferase family 51" evidence="5">
    <location>
        <begin position="75"/>
        <end position="245"/>
    </location>
</feature>
<dbReference type="EMBL" id="CP078093">
    <property type="protein sequence ID" value="QXM06304.1"/>
    <property type="molecule type" value="Genomic_DNA"/>
</dbReference>
<keyword evidence="3" id="KW-0812">Transmembrane</keyword>
<sequence>MSENNKQKTRSSNKKKKKKISIIRVLILIILLGIFIVGGALAGWVFAIIKSAEPIDASQIYTLLDENSFIYDDQGNLIEKVEGDGLRTIVKYDKIPKNLKDAFIAIEDQDFFNHTGINPKRIIKALWEDIKAGAPVQGASTITQQLVKNLYLSNEKSIERKIKEAYYAFQLEQQLTKEQILEAYLNTVYLGSGAKGVQAAAHTYFNKDISELDLAECALLAGITKNPSKYSPLKTLRKEDFDPNRHHMLDDSDEIYTIIYDERYKPRQQLVLKIMKNENMITEEEYQSAINEDLSTHLKPKRNQTSGISSFFTDKVKNDVIKALVKQLGKTEEEAKNMLYHQGLRIYSTMDLRIQKILEKEYEDNKNFPGLVARKDYHGNILSKNKKVLLYKYNNIINNQGQLIIPKEDYKYDQEGNLILFKGRRLNFTSLYENGKIIGVRISVKDAYKLNAAKEILMLKGGNVKIPSEYKTYDQYKNVIVSREFITSNPEFFTKDKNGNLLINKDHYYISDKGVVQPQSAMVIMDPYSGEIKALVGGREVHGRKLYNRATQPRQPGSSIKPLSIYTPAIDNGWTAATVVDDIPHYDSHGRMWPKNWYRGFKGLSTLRQGVEWSMNVLAVKIGEQIGVQTSIDYLKKFGITSIVEKGRSNDLNLSAVALGGMTKGISPLEMTAAYAALANEGIYIQPKSFTKVTDREGNVILENESYKNFVASPEAAFIVTDMMRTTVTNGTATRARLNNKNIQVAGKTGTTSDSYDAWFVGYTPYYVGAVWMGNDLHIELDKKATRGKLYLWKKVMDQVHEGLPAKSFKKPKNVISVAVDTKSGKLPTDLSRLDPRGTVRNEYFIKGTEPKEYDDVHVLLEIDTSTNKLATPYCPPSLVEKRVFVKRKIPYDPAKNNGIVPNDYKYEAPIEYCPNHNEFTNPPPIEFIPSPLQPEDNANENNDNIIIDSQN</sequence>
<evidence type="ECO:0000259" key="5">
    <source>
        <dbReference type="Pfam" id="PF00912"/>
    </source>
</evidence>
<evidence type="ECO:0000256" key="1">
    <source>
        <dbReference type="ARBA" id="ARBA00022679"/>
    </source>
</evidence>
<dbReference type="InterPro" id="IPR050396">
    <property type="entry name" value="Glycosyltr_51/Transpeptidase"/>
</dbReference>
<reference evidence="6" key="1">
    <citation type="submission" date="2021-07" db="EMBL/GenBank/DDBJ databases">
        <title>Complete genome sequence of Crassaminicella sp. 143-21, isolated from a deep-sea hydrothermal vent.</title>
        <authorList>
            <person name="Li X."/>
        </authorList>
    </citation>
    <scope>NUCLEOTIDE SEQUENCE</scope>
    <source>
        <strain evidence="6">143-21</strain>
    </source>
</reference>
<proteinExistence type="predicted"/>
<feature type="compositionally biased region" description="Low complexity" evidence="2">
    <location>
        <begin position="936"/>
        <end position="952"/>
    </location>
</feature>
<feature type="domain" description="Penicillin-binding protein transpeptidase" evidence="4">
    <location>
        <begin position="521"/>
        <end position="773"/>
    </location>
</feature>
<dbReference type="PANTHER" id="PTHR32282:SF33">
    <property type="entry name" value="PEPTIDOGLYCAN GLYCOSYLTRANSFERASE"/>
    <property type="match status" value="1"/>
</dbReference>
<accession>A0ABX8RB68</accession>
<dbReference type="InterPro" id="IPR001460">
    <property type="entry name" value="PCN-bd_Tpept"/>
</dbReference>
<feature type="region of interest" description="Disordered" evidence="2">
    <location>
        <begin position="930"/>
        <end position="952"/>
    </location>
</feature>
<evidence type="ECO:0000313" key="7">
    <source>
        <dbReference type="Proteomes" id="UP000886818"/>
    </source>
</evidence>
<protein>
    <submittedName>
        <fullName evidence="6">PBP1A family penicillin-binding protein</fullName>
    </submittedName>
</protein>
<evidence type="ECO:0000313" key="6">
    <source>
        <dbReference type="EMBL" id="QXM06304.1"/>
    </source>
</evidence>
<dbReference type="Pfam" id="PF00912">
    <property type="entry name" value="Transgly"/>
    <property type="match status" value="1"/>
</dbReference>
<keyword evidence="3" id="KW-0472">Membrane</keyword>
<evidence type="ECO:0000256" key="2">
    <source>
        <dbReference type="SAM" id="MobiDB-lite"/>
    </source>
</evidence>
<organism evidence="6 7">
    <name type="scientific">Crassaminicella indica</name>
    <dbReference type="NCBI Taxonomy" id="2855394"/>
    <lineage>
        <taxon>Bacteria</taxon>
        <taxon>Bacillati</taxon>
        <taxon>Bacillota</taxon>
        <taxon>Clostridia</taxon>
        <taxon>Eubacteriales</taxon>
        <taxon>Clostridiaceae</taxon>
        <taxon>Crassaminicella</taxon>
    </lineage>
</organism>
<dbReference type="Pfam" id="PF00905">
    <property type="entry name" value="Transpeptidase"/>
    <property type="match status" value="1"/>
</dbReference>
<dbReference type="PANTHER" id="PTHR32282">
    <property type="entry name" value="BINDING PROTEIN TRANSPEPTIDASE, PUTATIVE-RELATED"/>
    <property type="match status" value="1"/>
</dbReference>
<dbReference type="InterPro" id="IPR001264">
    <property type="entry name" value="Glyco_trans_51"/>
</dbReference>
<gene>
    <name evidence="6" type="ORF">KVH43_00220</name>
</gene>
<dbReference type="RefSeq" id="WP_218283000.1">
    <property type="nucleotide sequence ID" value="NZ_CP078093.1"/>
</dbReference>
<dbReference type="NCBIfam" id="TIGR02074">
    <property type="entry name" value="PBP_1a_fam"/>
    <property type="match status" value="1"/>
</dbReference>
<dbReference type="Proteomes" id="UP000886818">
    <property type="component" value="Chromosome"/>
</dbReference>
<feature type="transmembrane region" description="Helical" evidence="3">
    <location>
        <begin position="21"/>
        <end position="49"/>
    </location>
</feature>
<keyword evidence="7" id="KW-1185">Reference proteome</keyword>
<evidence type="ECO:0000256" key="3">
    <source>
        <dbReference type="SAM" id="Phobius"/>
    </source>
</evidence>
<keyword evidence="3" id="KW-1133">Transmembrane helix</keyword>
<name>A0ABX8RB68_9CLOT</name>